<sequence>MTSYRVDAGTVLGVGAGLADLAEGLALMGDPSADRWAFGPTATGAALEELLRGWRHARLGLAEALAGLGEAAAGAGGLYLDTEAGLARQLGGGAT</sequence>
<reference evidence="1 2" key="1">
    <citation type="submission" date="2017-12" db="EMBL/GenBank/DDBJ databases">
        <title>Sequencing the genomes of 1000 Actinobacteria strains.</title>
        <authorList>
            <person name="Klenk H.-P."/>
        </authorList>
    </citation>
    <scope>NUCLEOTIDE SEQUENCE [LARGE SCALE GENOMIC DNA]</scope>
    <source>
        <strain evidence="1 2">DSM 12806</strain>
    </source>
</reference>
<gene>
    <name evidence="1" type="ORF">ATL31_0492</name>
</gene>
<protein>
    <recommendedName>
        <fullName evidence="3">Excreted virulence factor EspC (Type VII ESX diderm)</fullName>
    </recommendedName>
</protein>
<dbReference type="RefSeq" id="WP_101394377.1">
    <property type="nucleotide sequence ID" value="NZ_PJNE01000001.1"/>
</dbReference>
<dbReference type="EMBL" id="PJNE01000001">
    <property type="protein sequence ID" value="PKW25694.1"/>
    <property type="molecule type" value="Genomic_DNA"/>
</dbReference>
<proteinExistence type="predicted"/>
<comment type="caution">
    <text evidence="1">The sequence shown here is derived from an EMBL/GenBank/DDBJ whole genome shotgun (WGS) entry which is preliminary data.</text>
</comment>
<accession>A0A2N3YFQ9</accession>
<name>A0A2N3YFQ9_9MICO</name>
<keyword evidence="2" id="KW-1185">Reference proteome</keyword>
<dbReference type="Proteomes" id="UP000233781">
    <property type="component" value="Unassembled WGS sequence"/>
</dbReference>
<dbReference type="AlphaFoldDB" id="A0A2N3YFQ9"/>
<evidence type="ECO:0000313" key="1">
    <source>
        <dbReference type="EMBL" id="PKW25694.1"/>
    </source>
</evidence>
<organism evidence="1 2">
    <name type="scientific">Phycicoccus duodecadis</name>
    <dbReference type="NCBI Taxonomy" id="173053"/>
    <lineage>
        <taxon>Bacteria</taxon>
        <taxon>Bacillati</taxon>
        <taxon>Actinomycetota</taxon>
        <taxon>Actinomycetes</taxon>
        <taxon>Micrococcales</taxon>
        <taxon>Intrasporangiaceae</taxon>
        <taxon>Phycicoccus</taxon>
    </lineage>
</organism>
<evidence type="ECO:0000313" key="2">
    <source>
        <dbReference type="Proteomes" id="UP000233781"/>
    </source>
</evidence>
<evidence type="ECO:0008006" key="3">
    <source>
        <dbReference type="Google" id="ProtNLM"/>
    </source>
</evidence>